<accession>A0A8K0L1F4</accession>
<reference evidence="3" key="1">
    <citation type="submission" date="2021-07" db="EMBL/GenBank/DDBJ databases">
        <title>Elsinoe batatas strain:CRI-CJ2 Genome sequencing and assembly.</title>
        <authorList>
            <person name="Huang L."/>
        </authorList>
    </citation>
    <scope>NUCLEOTIDE SEQUENCE</scope>
    <source>
        <strain evidence="3">CRI-CJ2</strain>
    </source>
</reference>
<dbReference type="AlphaFoldDB" id="A0A8K0L1F4"/>
<evidence type="ECO:0008006" key="5">
    <source>
        <dbReference type="Google" id="ProtNLM"/>
    </source>
</evidence>
<dbReference type="SUPFAM" id="SSF51735">
    <property type="entry name" value="NAD(P)-binding Rossmann-fold domains"/>
    <property type="match status" value="1"/>
</dbReference>
<dbReference type="EMBL" id="JAESVG020000010">
    <property type="protein sequence ID" value="KAG8624068.1"/>
    <property type="molecule type" value="Genomic_DNA"/>
</dbReference>
<dbReference type="PANTHER" id="PTHR47706">
    <property type="entry name" value="NMRA-LIKE FAMILY PROTEIN"/>
    <property type="match status" value="1"/>
</dbReference>
<evidence type="ECO:0000313" key="3">
    <source>
        <dbReference type="EMBL" id="KAG8624068.1"/>
    </source>
</evidence>
<dbReference type="PANTHER" id="PTHR47706:SF1">
    <property type="entry name" value="CIPA-LIKE, PUTATIVE (AFU_ORTHOLOGUE AFUA_1G12460)-RELATED"/>
    <property type="match status" value="1"/>
</dbReference>
<name>A0A8K0L1F4_9PEZI</name>
<dbReference type="InterPro" id="IPR051609">
    <property type="entry name" value="NmrA/Isoflavone_reductase-like"/>
</dbReference>
<protein>
    <recommendedName>
        <fullName evidence="5">NAD(P)-binding domain-containing protein</fullName>
    </recommendedName>
</protein>
<dbReference type="GO" id="GO:0016491">
    <property type="term" value="F:oxidoreductase activity"/>
    <property type="evidence" value="ECO:0007669"/>
    <property type="project" value="UniProtKB-KW"/>
</dbReference>
<sequence length="245" mass="26479">MSTITDVKDLAWYGTGRLGLPTLHHVASIDKFNITVLVRRDPASYSGLPSDVQVKQIDFAERSTLVNALVGHDAVVVFTSMAPHNDMDIIELELINATPVIAAKREVHNYLLARSSEGKIDFATLHAGNMLTSVGMFASIHVAKRIAILPDGGDHPISISSKETLGKGLVGLLSKYPENKNTHLYICNGETTMKQIVLAVQKASGSEEAWNISSYSLEENKKKADGNLRNGSISLTDFVGVLAVP</sequence>
<keyword evidence="4" id="KW-1185">Reference proteome</keyword>
<dbReference type="Gene3D" id="3.40.50.720">
    <property type="entry name" value="NAD(P)-binding Rossmann-like Domain"/>
    <property type="match status" value="2"/>
</dbReference>
<evidence type="ECO:0000256" key="1">
    <source>
        <dbReference type="ARBA" id="ARBA00022857"/>
    </source>
</evidence>
<dbReference type="Proteomes" id="UP000809789">
    <property type="component" value="Unassembled WGS sequence"/>
</dbReference>
<evidence type="ECO:0000313" key="4">
    <source>
        <dbReference type="Proteomes" id="UP000809789"/>
    </source>
</evidence>
<proteinExistence type="predicted"/>
<keyword evidence="2" id="KW-0560">Oxidoreductase</keyword>
<dbReference type="OrthoDB" id="419598at2759"/>
<comment type="caution">
    <text evidence="3">The sequence shown here is derived from an EMBL/GenBank/DDBJ whole genome shotgun (WGS) entry which is preliminary data.</text>
</comment>
<gene>
    <name evidence="3" type="ORF">KVT40_009044</name>
</gene>
<keyword evidence="1" id="KW-0521">NADP</keyword>
<dbReference type="InterPro" id="IPR036291">
    <property type="entry name" value="NAD(P)-bd_dom_sf"/>
</dbReference>
<evidence type="ECO:0000256" key="2">
    <source>
        <dbReference type="ARBA" id="ARBA00023002"/>
    </source>
</evidence>
<organism evidence="3 4">
    <name type="scientific">Elsinoe batatas</name>
    <dbReference type="NCBI Taxonomy" id="2601811"/>
    <lineage>
        <taxon>Eukaryota</taxon>
        <taxon>Fungi</taxon>
        <taxon>Dikarya</taxon>
        <taxon>Ascomycota</taxon>
        <taxon>Pezizomycotina</taxon>
        <taxon>Dothideomycetes</taxon>
        <taxon>Dothideomycetidae</taxon>
        <taxon>Myriangiales</taxon>
        <taxon>Elsinoaceae</taxon>
        <taxon>Elsinoe</taxon>
    </lineage>
</organism>